<evidence type="ECO:0000256" key="5">
    <source>
        <dbReference type="ARBA" id="ARBA00023180"/>
    </source>
</evidence>
<dbReference type="AlphaFoldDB" id="A0A8B8AB86"/>
<evidence type="ECO:0000313" key="11">
    <source>
        <dbReference type="Proteomes" id="UP000694844"/>
    </source>
</evidence>
<evidence type="ECO:0000313" key="12">
    <source>
        <dbReference type="RefSeq" id="XP_022287174.1"/>
    </source>
</evidence>
<feature type="transmembrane region" description="Helical" evidence="8">
    <location>
        <begin position="610"/>
        <end position="635"/>
    </location>
</feature>
<dbReference type="InterPro" id="IPR013162">
    <property type="entry name" value="CD80_C2-set"/>
</dbReference>
<dbReference type="SUPFAM" id="SSF49265">
    <property type="entry name" value="Fibronectin type III"/>
    <property type="match status" value="1"/>
</dbReference>
<reference evidence="12" key="1">
    <citation type="submission" date="2025-08" db="UniProtKB">
        <authorList>
            <consortium name="RefSeq"/>
        </authorList>
    </citation>
    <scope>IDENTIFICATION</scope>
    <source>
        <tissue evidence="12">Whole sample</tissue>
    </source>
</reference>
<dbReference type="SMART" id="SM00409">
    <property type="entry name" value="IG"/>
    <property type="match status" value="3"/>
</dbReference>
<dbReference type="PANTHER" id="PTHR11640">
    <property type="entry name" value="NEPHRIN"/>
    <property type="match status" value="1"/>
</dbReference>
<evidence type="ECO:0000256" key="7">
    <source>
        <dbReference type="SAM" id="MobiDB-lite"/>
    </source>
</evidence>
<dbReference type="GO" id="GO:0050839">
    <property type="term" value="F:cell adhesion molecule binding"/>
    <property type="evidence" value="ECO:0007669"/>
    <property type="project" value="TreeGrafter"/>
</dbReference>
<dbReference type="PANTHER" id="PTHR11640:SF31">
    <property type="entry name" value="IRREGULAR CHIASM C-ROUGHEST PROTEIN-RELATED"/>
    <property type="match status" value="1"/>
</dbReference>
<evidence type="ECO:0000256" key="2">
    <source>
        <dbReference type="ARBA" id="ARBA00022737"/>
    </source>
</evidence>
<protein>
    <submittedName>
        <fullName evidence="12">Nephrin-like</fullName>
    </submittedName>
</protein>
<evidence type="ECO:0000256" key="4">
    <source>
        <dbReference type="ARBA" id="ARBA00023157"/>
    </source>
</evidence>
<feature type="region of interest" description="Disordered" evidence="7">
    <location>
        <begin position="712"/>
        <end position="738"/>
    </location>
</feature>
<keyword evidence="4" id="KW-1015">Disulfide bond</keyword>
<evidence type="ECO:0000256" key="1">
    <source>
        <dbReference type="ARBA" id="ARBA00004479"/>
    </source>
</evidence>
<evidence type="ECO:0000256" key="3">
    <source>
        <dbReference type="ARBA" id="ARBA00023136"/>
    </source>
</evidence>
<dbReference type="GO" id="GO:0005911">
    <property type="term" value="C:cell-cell junction"/>
    <property type="evidence" value="ECO:0007669"/>
    <property type="project" value="TreeGrafter"/>
</dbReference>
<keyword evidence="11" id="KW-1185">Reference proteome</keyword>
<comment type="subcellular location">
    <subcellularLocation>
        <location evidence="1">Membrane</location>
        <topology evidence="1">Single-pass type I membrane protein</topology>
    </subcellularLocation>
</comment>
<dbReference type="CDD" id="cd00063">
    <property type="entry name" value="FN3"/>
    <property type="match status" value="1"/>
</dbReference>
<keyword evidence="8" id="KW-1133">Transmembrane helix</keyword>
<accession>A0A8B8AB86</accession>
<evidence type="ECO:0000256" key="6">
    <source>
        <dbReference type="ARBA" id="ARBA00023319"/>
    </source>
</evidence>
<name>A0A8B8AB86_CRAVI</name>
<evidence type="ECO:0000256" key="8">
    <source>
        <dbReference type="SAM" id="Phobius"/>
    </source>
</evidence>
<feature type="compositionally biased region" description="Polar residues" evidence="7">
    <location>
        <begin position="712"/>
        <end position="733"/>
    </location>
</feature>
<keyword evidence="6" id="KW-0393">Immunoglobulin domain</keyword>
<dbReference type="InterPro" id="IPR036116">
    <property type="entry name" value="FN3_sf"/>
</dbReference>
<dbReference type="Gene3D" id="2.60.40.10">
    <property type="entry name" value="Immunoglobulins"/>
    <property type="match status" value="4"/>
</dbReference>
<dbReference type="Proteomes" id="UP000694844">
    <property type="component" value="Chromosome 6"/>
</dbReference>
<dbReference type="GO" id="GO:0098609">
    <property type="term" value="P:cell-cell adhesion"/>
    <property type="evidence" value="ECO:0007669"/>
    <property type="project" value="TreeGrafter"/>
</dbReference>
<dbReference type="Pfam" id="PF08205">
    <property type="entry name" value="C2-set_2"/>
    <property type="match status" value="1"/>
</dbReference>
<feature type="domain" description="Ig-like" evidence="9">
    <location>
        <begin position="237"/>
        <end position="320"/>
    </location>
</feature>
<dbReference type="SMART" id="SM00408">
    <property type="entry name" value="IGc2"/>
    <property type="match status" value="2"/>
</dbReference>
<dbReference type="KEGG" id="cvn:111099938"/>
<evidence type="ECO:0000259" key="9">
    <source>
        <dbReference type="PROSITE" id="PS50835"/>
    </source>
</evidence>
<dbReference type="SMART" id="SM00060">
    <property type="entry name" value="FN3"/>
    <property type="match status" value="2"/>
</dbReference>
<dbReference type="RefSeq" id="XP_022287174.1">
    <property type="nucleotide sequence ID" value="XM_022431466.1"/>
</dbReference>
<proteinExistence type="predicted"/>
<dbReference type="InterPro" id="IPR003599">
    <property type="entry name" value="Ig_sub"/>
</dbReference>
<dbReference type="GO" id="GO:0005886">
    <property type="term" value="C:plasma membrane"/>
    <property type="evidence" value="ECO:0007669"/>
    <property type="project" value="TreeGrafter"/>
</dbReference>
<dbReference type="InterPro" id="IPR003961">
    <property type="entry name" value="FN3_dom"/>
</dbReference>
<dbReference type="InterPro" id="IPR036179">
    <property type="entry name" value="Ig-like_dom_sf"/>
</dbReference>
<dbReference type="InterPro" id="IPR007110">
    <property type="entry name" value="Ig-like_dom"/>
</dbReference>
<dbReference type="InterPro" id="IPR013783">
    <property type="entry name" value="Ig-like_fold"/>
</dbReference>
<keyword evidence="5" id="KW-0325">Glycoprotein</keyword>
<gene>
    <name evidence="12" type="primary">LOC111099938</name>
</gene>
<keyword evidence="3 8" id="KW-0472">Membrane</keyword>
<dbReference type="OrthoDB" id="6162722at2759"/>
<dbReference type="Pfam" id="PF07679">
    <property type="entry name" value="I-set"/>
    <property type="match status" value="1"/>
</dbReference>
<evidence type="ECO:0000259" key="10">
    <source>
        <dbReference type="PROSITE" id="PS50853"/>
    </source>
</evidence>
<dbReference type="Pfam" id="PF00041">
    <property type="entry name" value="fn3"/>
    <property type="match status" value="1"/>
</dbReference>
<feature type="domain" description="Fibronectin type-III" evidence="10">
    <location>
        <begin position="509"/>
        <end position="605"/>
    </location>
</feature>
<dbReference type="InterPro" id="IPR051275">
    <property type="entry name" value="Cell_adhesion_signaling"/>
</dbReference>
<feature type="domain" description="Ig-like" evidence="9">
    <location>
        <begin position="135"/>
        <end position="225"/>
    </location>
</feature>
<dbReference type="InterPro" id="IPR003598">
    <property type="entry name" value="Ig_sub2"/>
</dbReference>
<dbReference type="PROSITE" id="PS50853">
    <property type="entry name" value="FN3"/>
    <property type="match status" value="1"/>
</dbReference>
<dbReference type="GeneID" id="111099938"/>
<keyword evidence="2" id="KW-0677">Repeat</keyword>
<dbReference type="InterPro" id="IPR013098">
    <property type="entry name" value="Ig_I-set"/>
</dbReference>
<sequence length="752" mass="83357">MVGFYQLFSDGCLYMYWLSMVYIAAGITLTVIPSNDVKVNHSVELQCELDTNPSPPVIVSFNIQSPSSTFCTLEPNNGECQNTEDPCITRYNASCPSSTRYSIQVIVPSNWNTVSVVCQSLYQKSNSVVFFVEVPVSSVNLLPTMISVIAGQQMNITCATSYCNPPANITWYLSSEDVTDQSTFTINRVDGLAETVSLLLSKIGKADNGKQVHCVASNTPDKTVTSYKSTLNILYKPEVISSTSSPYIVKEGQTATFLCRTIDANPNTGITWRWFKTDNPNTVLHNGPNYTIPNIQRGRSGSYSCTASNTVGTSERATILVDVQYKPSIEERKATVVNESNSVSLSREIFSNPLSNVSWYNGSQLLKFEIKVKTSNLIIQKAACTDTTNFTLVASNTLEWNVTSQVELIVNCKPTSEINNITLGASEDKGFAFSLTVIAYPKPHYLLLVEDGKIKNGIVHNMTVNAVNIFTIHLTKTTLEQDEYGIFVIFINNTFGTTSIYVNVIPQRVPTNPRINKVICNVRSTRIQWMSSFDGGDSQTFTVYAILAQQQASRSELVDDAGENKPHSTEILNLQPSTEYIFYVVAKNKHGSSSSEKMECKTLEEIYTNYVPIVGGSLAGTMLLVILILVTVFLIRRRNACACEINFGKRKRGKTGETNEESSHYTAITEYENTERNVYDQLTKSQSEYEDLSMEERDVHNAKMYENIGSTAKQVPSEDQSNIQCATGSSTPSPERPLERATGVYINTAFMN</sequence>
<dbReference type="PROSITE" id="PS50835">
    <property type="entry name" value="IG_LIKE"/>
    <property type="match status" value="2"/>
</dbReference>
<keyword evidence="8" id="KW-0812">Transmembrane</keyword>
<organism evidence="11 12">
    <name type="scientific">Crassostrea virginica</name>
    <name type="common">Eastern oyster</name>
    <dbReference type="NCBI Taxonomy" id="6565"/>
    <lineage>
        <taxon>Eukaryota</taxon>
        <taxon>Metazoa</taxon>
        <taxon>Spiralia</taxon>
        <taxon>Lophotrochozoa</taxon>
        <taxon>Mollusca</taxon>
        <taxon>Bivalvia</taxon>
        <taxon>Autobranchia</taxon>
        <taxon>Pteriomorphia</taxon>
        <taxon>Ostreida</taxon>
        <taxon>Ostreoidea</taxon>
        <taxon>Ostreidae</taxon>
        <taxon>Crassostrea</taxon>
    </lineage>
</organism>
<dbReference type="Pfam" id="PF13927">
    <property type="entry name" value="Ig_3"/>
    <property type="match status" value="1"/>
</dbReference>
<feature type="transmembrane region" description="Helical" evidence="8">
    <location>
        <begin position="12"/>
        <end position="32"/>
    </location>
</feature>
<dbReference type="SUPFAM" id="SSF48726">
    <property type="entry name" value="Immunoglobulin"/>
    <property type="match status" value="3"/>
</dbReference>